<dbReference type="CDD" id="cd06225">
    <property type="entry name" value="HAMP"/>
    <property type="match status" value="1"/>
</dbReference>
<dbReference type="GO" id="GO:0000155">
    <property type="term" value="F:phosphorelay sensor kinase activity"/>
    <property type="evidence" value="ECO:0007669"/>
    <property type="project" value="InterPro"/>
</dbReference>
<dbReference type="PANTHER" id="PTHR24421:SF58">
    <property type="entry name" value="SIGNAL TRANSDUCTION HISTIDINE-PROTEIN KINASE_PHOSPHATASE UHPB"/>
    <property type="match status" value="1"/>
</dbReference>
<dbReference type="InterPro" id="IPR005467">
    <property type="entry name" value="His_kinase_dom"/>
</dbReference>
<protein>
    <recommendedName>
        <fullName evidence="3">histidine kinase</fullName>
        <ecNumber evidence="3">2.7.13.3</ecNumber>
    </recommendedName>
</protein>
<evidence type="ECO:0000256" key="5">
    <source>
        <dbReference type="ARBA" id="ARBA00022679"/>
    </source>
</evidence>
<evidence type="ECO:0000313" key="10">
    <source>
        <dbReference type="EMBL" id="TDP84943.1"/>
    </source>
</evidence>
<dbReference type="AlphaFoldDB" id="A0A4R6RF79"/>
<dbReference type="InterPro" id="IPR003660">
    <property type="entry name" value="HAMP_dom"/>
</dbReference>
<evidence type="ECO:0000256" key="2">
    <source>
        <dbReference type="ARBA" id="ARBA00004370"/>
    </source>
</evidence>
<evidence type="ECO:0000259" key="9">
    <source>
        <dbReference type="PROSITE" id="PS50885"/>
    </source>
</evidence>
<dbReference type="Pfam" id="PF16448">
    <property type="entry name" value="LapD_MoxY_N"/>
    <property type="match status" value="1"/>
</dbReference>
<dbReference type="InterPro" id="IPR003594">
    <property type="entry name" value="HATPase_dom"/>
</dbReference>
<dbReference type="CDD" id="cd16917">
    <property type="entry name" value="HATPase_UhpB-NarQ-NarX-like"/>
    <property type="match status" value="1"/>
</dbReference>
<feature type="domain" description="Histidine kinase" evidence="8">
    <location>
        <begin position="357"/>
        <end position="443"/>
    </location>
</feature>
<organism evidence="10 11">
    <name type="scientific">Oharaeibacter diazotrophicus</name>
    <dbReference type="NCBI Taxonomy" id="1920512"/>
    <lineage>
        <taxon>Bacteria</taxon>
        <taxon>Pseudomonadati</taxon>
        <taxon>Pseudomonadota</taxon>
        <taxon>Alphaproteobacteria</taxon>
        <taxon>Hyphomicrobiales</taxon>
        <taxon>Pleomorphomonadaceae</taxon>
        <taxon>Oharaeibacter</taxon>
    </lineage>
</organism>
<name>A0A4R6RF79_9HYPH</name>
<dbReference type="RefSeq" id="WP_126540834.1">
    <property type="nucleotide sequence ID" value="NZ_BSPM01000004.1"/>
</dbReference>
<dbReference type="Pfam" id="PF02518">
    <property type="entry name" value="HATPase_c"/>
    <property type="match status" value="1"/>
</dbReference>
<dbReference type="SUPFAM" id="SSF55874">
    <property type="entry name" value="ATPase domain of HSP90 chaperone/DNA topoisomerase II/histidine kinase"/>
    <property type="match status" value="1"/>
</dbReference>
<dbReference type="InterPro" id="IPR050482">
    <property type="entry name" value="Sensor_HK_TwoCompSys"/>
</dbReference>
<comment type="catalytic activity">
    <reaction evidence="1">
        <text>ATP + protein L-histidine = ADP + protein N-phospho-L-histidine.</text>
        <dbReference type="EC" id="2.7.13.3"/>
    </reaction>
</comment>
<keyword evidence="7" id="KW-0902">Two-component regulatory system</keyword>
<dbReference type="InterPro" id="IPR032244">
    <property type="entry name" value="LapD_MoxY_N"/>
</dbReference>
<reference evidence="10 11" key="1">
    <citation type="submission" date="2019-03" db="EMBL/GenBank/DDBJ databases">
        <title>Genomic Encyclopedia of Type Strains, Phase IV (KMG-IV): sequencing the most valuable type-strain genomes for metagenomic binning, comparative biology and taxonomic classification.</title>
        <authorList>
            <person name="Goeker M."/>
        </authorList>
    </citation>
    <scope>NUCLEOTIDE SEQUENCE [LARGE SCALE GENOMIC DNA]</scope>
    <source>
        <strain evidence="10 11">DSM 102969</strain>
    </source>
</reference>
<dbReference type="Pfam" id="PF07730">
    <property type="entry name" value="HisKA_3"/>
    <property type="match status" value="1"/>
</dbReference>
<dbReference type="InterPro" id="IPR036890">
    <property type="entry name" value="HATPase_C_sf"/>
</dbReference>
<keyword evidence="11" id="KW-1185">Reference proteome</keyword>
<dbReference type="Pfam" id="PF00672">
    <property type="entry name" value="HAMP"/>
    <property type="match status" value="1"/>
</dbReference>
<evidence type="ECO:0000256" key="7">
    <source>
        <dbReference type="ARBA" id="ARBA00023012"/>
    </source>
</evidence>
<dbReference type="SMART" id="SM00387">
    <property type="entry name" value="HATPase_c"/>
    <property type="match status" value="1"/>
</dbReference>
<dbReference type="GO" id="GO:0016020">
    <property type="term" value="C:membrane"/>
    <property type="evidence" value="ECO:0007669"/>
    <property type="project" value="UniProtKB-SubCell"/>
</dbReference>
<dbReference type="PANTHER" id="PTHR24421">
    <property type="entry name" value="NITRATE/NITRITE SENSOR PROTEIN NARX-RELATED"/>
    <property type="match status" value="1"/>
</dbReference>
<keyword evidence="5" id="KW-0808">Transferase</keyword>
<dbReference type="Gene3D" id="3.30.565.10">
    <property type="entry name" value="Histidine kinase-like ATPase, C-terminal domain"/>
    <property type="match status" value="1"/>
</dbReference>
<sequence>MSLKARLVGAIALVLVLVLIAGGALTYNHAQRKVEVEMDAAMEVARNTVARRLENLGDSYRPIAYLEETIEIFDGDRHVAAALVDGTGAEMKRSVIPPPANEVPDWFLKLVAPTYPVEQVPLPVLGNHLGSIALYPDPRSEVDEVWADVRLNLTVLGGFSVAAFAFVTLVIGRALAPITGLSEAMRRIGQGDYAVAVPVGGSPELALLCRGCNDMARRLADMSARNRQLGEQLVRLQDEERAELARELHDEVGPLLFAVDVDVAEIARVVETTGGGPRGSVVAAKAAAARQAASAARTYVRDILGRLRPGLIGSLGLAAAIRELAAFHQSREPETAFDLDLSDVGFGPEVDAVVLAVVREAVVNAVKHARPRRIEIAVVDLGGEVAVRVVDDGAGLAPRAGPPVGYGLVGMRERVEAIGGSIAIGPRPTGRGTAVSAVIPVAGIPVPSAAPRAAEAEGVSP</sequence>
<dbReference type="OrthoDB" id="9797605at2"/>
<evidence type="ECO:0000259" key="8">
    <source>
        <dbReference type="PROSITE" id="PS50109"/>
    </source>
</evidence>
<evidence type="ECO:0000256" key="1">
    <source>
        <dbReference type="ARBA" id="ARBA00000085"/>
    </source>
</evidence>
<feature type="domain" description="HAMP" evidence="9">
    <location>
        <begin position="172"/>
        <end position="224"/>
    </location>
</feature>
<gene>
    <name evidence="10" type="ORF">EDD54_1787</name>
</gene>
<evidence type="ECO:0000256" key="4">
    <source>
        <dbReference type="ARBA" id="ARBA00022553"/>
    </source>
</evidence>
<dbReference type="SUPFAM" id="SSF158472">
    <property type="entry name" value="HAMP domain-like"/>
    <property type="match status" value="1"/>
</dbReference>
<dbReference type="Gene3D" id="6.10.340.10">
    <property type="match status" value="1"/>
</dbReference>
<dbReference type="GO" id="GO:0046983">
    <property type="term" value="F:protein dimerization activity"/>
    <property type="evidence" value="ECO:0007669"/>
    <property type="project" value="InterPro"/>
</dbReference>
<comment type="caution">
    <text evidence="10">The sequence shown here is derived from an EMBL/GenBank/DDBJ whole genome shotgun (WGS) entry which is preliminary data.</text>
</comment>
<dbReference type="PROSITE" id="PS50109">
    <property type="entry name" value="HIS_KIN"/>
    <property type="match status" value="1"/>
</dbReference>
<dbReference type="EC" id="2.7.13.3" evidence="3"/>
<dbReference type="SMART" id="SM00304">
    <property type="entry name" value="HAMP"/>
    <property type="match status" value="1"/>
</dbReference>
<evidence type="ECO:0000256" key="3">
    <source>
        <dbReference type="ARBA" id="ARBA00012438"/>
    </source>
</evidence>
<accession>A0A4R6RF79</accession>
<dbReference type="Proteomes" id="UP000294547">
    <property type="component" value="Unassembled WGS sequence"/>
</dbReference>
<dbReference type="EMBL" id="SNXY01000007">
    <property type="protein sequence ID" value="TDP84943.1"/>
    <property type="molecule type" value="Genomic_DNA"/>
</dbReference>
<keyword evidence="6 10" id="KW-0418">Kinase</keyword>
<dbReference type="InterPro" id="IPR011712">
    <property type="entry name" value="Sig_transdc_His_kin_sub3_dim/P"/>
</dbReference>
<keyword evidence="4" id="KW-0597">Phosphoprotein</keyword>
<comment type="subcellular location">
    <subcellularLocation>
        <location evidence="2">Membrane</location>
    </subcellularLocation>
</comment>
<evidence type="ECO:0000256" key="6">
    <source>
        <dbReference type="ARBA" id="ARBA00022777"/>
    </source>
</evidence>
<dbReference type="PROSITE" id="PS50885">
    <property type="entry name" value="HAMP"/>
    <property type="match status" value="1"/>
</dbReference>
<evidence type="ECO:0000313" key="11">
    <source>
        <dbReference type="Proteomes" id="UP000294547"/>
    </source>
</evidence>
<dbReference type="Gene3D" id="1.20.5.1930">
    <property type="match status" value="1"/>
</dbReference>
<proteinExistence type="predicted"/>